<dbReference type="NCBIfam" id="TIGR00114">
    <property type="entry name" value="lumazine-synth"/>
    <property type="match status" value="1"/>
</dbReference>
<comment type="function">
    <text evidence="7">Catalyzes the formation of 6,7-dimethyl-8-ribityllumazine by condensation of 5-amino-6-(D-ribitylamino)uracil with 3,4-dihydroxy-2-butanone 4-phosphate. This is the penultimate step in the biosynthesis of riboflavin.</text>
</comment>
<dbReference type="InterPro" id="IPR036467">
    <property type="entry name" value="LS/RS_sf"/>
</dbReference>
<comment type="catalytic activity">
    <reaction evidence="6 7">
        <text>(2S)-2-hydroxy-3-oxobutyl phosphate + 5-amino-6-(D-ribitylamino)uracil = 6,7-dimethyl-8-(1-D-ribityl)lumazine + phosphate + 2 H2O + H(+)</text>
        <dbReference type="Rhea" id="RHEA:26152"/>
        <dbReference type="ChEBI" id="CHEBI:15377"/>
        <dbReference type="ChEBI" id="CHEBI:15378"/>
        <dbReference type="ChEBI" id="CHEBI:15934"/>
        <dbReference type="ChEBI" id="CHEBI:43474"/>
        <dbReference type="ChEBI" id="CHEBI:58201"/>
        <dbReference type="ChEBI" id="CHEBI:58830"/>
        <dbReference type="EC" id="2.5.1.78"/>
    </reaction>
</comment>
<dbReference type="GO" id="GO:0009349">
    <property type="term" value="C:riboflavin synthase complex"/>
    <property type="evidence" value="ECO:0007669"/>
    <property type="project" value="UniProtKB-UniRule"/>
</dbReference>
<feature type="binding site" evidence="7">
    <location>
        <position position="41"/>
    </location>
    <ligand>
        <name>5-amino-6-(D-ribitylamino)uracil</name>
        <dbReference type="ChEBI" id="CHEBI:15934"/>
    </ligand>
</feature>
<feature type="binding site" evidence="7">
    <location>
        <position position="141"/>
    </location>
    <ligand>
        <name>(2S)-2-hydroxy-3-oxobutyl phosphate</name>
        <dbReference type="ChEBI" id="CHEBI:58830"/>
    </ligand>
</feature>
<evidence type="ECO:0000256" key="1">
    <source>
        <dbReference type="ARBA" id="ARBA00004917"/>
    </source>
</evidence>
<dbReference type="EMBL" id="BOOU01000029">
    <property type="protein sequence ID" value="GII76811.1"/>
    <property type="molecule type" value="Genomic_DNA"/>
</dbReference>
<dbReference type="GO" id="GO:0009231">
    <property type="term" value="P:riboflavin biosynthetic process"/>
    <property type="evidence" value="ECO:0007669"/>
    <property type="project" value="UniProtKB-UniRule"/>
</dbReference>
<dbReference type="CDD" id="cd09209">
    <property type="entry name" value="Lumazine_synthase-I"/>
    <property type="match status" value="1"/>
</dbReference>
<dbReference type="HAMAP" id="MF_00178">
    <property type="entry name" value="Lumazine_synth"/>
    <property type="match status" value="1"/>
</dbReference>
<feature type="compositionally biased region" description="Basic residues" evidence="8">
    <location>
        <begin position="1"/>
        <end position="10"/>
    </location>
</feature>
<dbReference type="GO" id="GO:0000906">
    <property type="term" value="F:6,7-dimethyl-8-ribityllumazine synthase activity"/>
    <property type="evidence" value="ECO:0007669"/>
    <property type="project" value="UniProtKB-UniRule"/>
</dbReference>
<comment type="pathway">
    <text evidence="1 7">Cofactor biosynthesis; riboflavin biosynthesis; riboflavin from 2-hydroxy-3-oxobutyl phosphate and 5-amino-6-(D-ribitylamino)uracil: step 1/2.</text>
</comment>
<comment type="caution">
    <text evidence="9">The sequence shown here is derived from an EMBL/GenBank/DDBJ whole genome shotgun (WGS) entry which is preliminary data.</text>
</comment>
<keyword evidence="10" id="KW-1185">Reference proteome</keyword>
<reference evidence="9" key="1">
    <citation type="submission" date="2021-01" db="EMBL/GenBank/DDBJ databases">
        <title>Whole genome shotgun sequence of Sphaerisporangium rufum NBRC 109079.</title>
        <authorList>
            <person name="Komaki H."/>
            <person name="Tamura T."/>
        </authorList>
    </citation>
    <scope>NUCLEOTIDE SEQUENCE</scope>
    <source>
        <strain evidence="9">NBRC 109079</strain>
    </source>
</reference>
<feature type="binding site" evidence="7">
    <location>
        <begin position="72"/>
        <end position="74"/>
    </location>
    <ligand>
        <name>5-amino-6-(D-ribitylamino)uracil</name>
        <dbReference type="ChEBI" id="CHEBI:15934"/>
    </ligand>
</feature>
<dbReference type="PANTHER" id="PTHR21058">
    <property type="entry name" value="6,7-DIMETHYL-8-RIBITYLLUMAZINE SYNTHASE DMRL SYNTHASE LUMAZINE SYNTHASE"/>
    <property type="match status" value="1"/>
</dbReference>
<evidence type="ECO:0000256" key="5">
    <source>
        <dbReference type="ARBA" id="ARBA00022679"/>
    </source>
</evidence>
<feature type="binding site" evidence="7">
    <location>
        <position position="127"/>
    </location>
    <ligand>
        <name>5-amino-6-(D-ribitylamino)uracil</name>
        <dbReference type="ChEBI" id="CHEBI:15934"/>
    </ligand>
</feature>
<feature type="active site" description="Proton donor" evidence="7">
    <location>
        <position position="102"/>
    </location>
</feature>
<dbReference type="Proteomes" id="UP000655287">
    <property type="component" value="Unassembled WGS sequence"/>
</dbReference>
<evidence type="ECO:0000256" key="6">
    <source>
        <dbReference type="ARBA" id="ARBA00048785"/>
    </source>
</evidence>
<feature type="region of interest" description="Disordered" evidence="8">
    <location>
        <begin position="1"/>
        <end position="24"/>
    </location>
</feature>
<comment type="similarity">
    <text evidence="2 7">Belongs to the DMRL synthase family.</text>
</comment>
<gene>
    <name evidence="7 9" type="primary">ribH</name>
    <name evidence="9" type="ORF">Sru01_17930</name>
</gene>
<dbReference type="Gene3D" id="3.40.50.960">
    <property type="entry name" value="Lumazine/riboflavin synthase"/>
    <property type="match status" value="1"/>
</dbReference>
<evidence type="ECO:0000256" key="4">
    <source>
        <dbReference type="ARBA" id="ARBA00022619"/>
    </source>
</evidence>
<dbReference type="PANTHER" id="PTHR21058:SF0">
    <property type="entry name" value="6,7-DIMETHYL-8-RIBITYLLUMAZINE SYNTHASE"/>
    <property type="match status" value="1"/>
</dbReference>
<dbReference type="Pfam" id="PF00885">
    <property type="entry name" value="DMRL_synthase"/>
    <property type="match status" value="1"/>
</dbReference>
<name>A0A919UXA7_9ACTN</name>
<keyword evidence="4 7" id="KW-0686">Riboflavin biosynthesis</keyword>
<keyword evidence="5 7" id="KW-0808">Transferase</keyword>
<evidence type="ECO:0000256" key="3">
    <source>
        <dbReference type="ARBA" id="ARBA00012664"/>
    </source>
</evidence>
<evidence type="ECO:0000256" key="8">
    <source>
        <dbReference type="SAM" id="MobiDB-lite"/>
    </source>
</evidence>
<feature type="binding site" evidence="7">
    <location>
        <begin position="99"/>
        <end position="100"/>
    </location>
    <ligand>
        <name>(2S)-2-hydroxy-3-oxobutyl phosphate</name>
        <dbReference type="ChEBI" id="CHEBI:58830"/>
    </ligand>
</feature>
<evidence type="ECO:0000256" key="7">
    <source>
        <dbReference type="HAMAP-Rule" id="MF_00178"/>
    </source>
</evidence>
<protein>
    <recommendedName>
        <fullName evidence="3 7">6,7-dimethyl-8-ribityllumazine synthase</fullName>
        <shortName evidence="7">DMRL synthase</shortName>
        <shortName evidence="7">LS</shortName>
        <shortName evidence="7">Lumazine synthase</shortName>
        <ecNumber evidence="3 7">2.5.1.78</ecNumber>
    </recommendedName>
</protein>
<evidence type="ECO:0000313" key="9">
    <source>
        <dbReference type="EMBL" id="GII76811.1"/>
    </source>
</evidence>
<dbReference type="InterPro" id="IPR002180">
    <property type="entry name" value="LS/RS"/>
</dbReference>
<dbReference type="AlphaFoldDB" id="A0A919UXA7"/>
<accession>A0A919UXA7</accession>
<organism evidence="9 10">
    <name type="scientific">Sphaerisporangium rufum</name>
    <dbReference type="NCBI Taxonomy" id="1381558"/>
    <lineage>
        <taxon>Bacteria</taxon>
        <taxon>Bacillati</taxon>
        <taxon>Actinomycetota</taxon>
        <taxon>Actinomycetes</taxon>
        <taxon>Streptosporangiales</taxon>
        <taxon>Streptosporangiaceae</taxon>
        <taxon>Sphaerisporangium</taxon>
    </lineage>
</organism>
<dbReference type="EC" id="2.5.1.78" evidence="3 7"/>
<evidence type="ECO:0000313" key="10">
    <source>
        <dbReference type="Proteomes" id="UP000655287"/>
    </source>
</evidence>
<feature type="binding site" evidence="7">
    <location>
        <begin position="94"/>
        <end position="96"/>
    </location>
    <ligand>
        <name>5-amino-6-(D-ribitylamino)uracil</name>
        <dbReference type="ChEBI" id="CHEBI:15934"/>
    </ligand>
</feature>
<dbReference type="GO" id="GO:0005829">
    <property type="term" value="C:cytosol"/>
    <property type="evidence" value="ECO:0007669"/>
    <property type="project" value="TreeGrafter"/>
</dbReference>
<dbReference type="SUPFAM" id="SSF52121">
    <property type="entry name" value="Lumazine synthase"/>
    <property type="match status" value="1"/>
</dbReference>
<proteinExistence type="inferred from homology"/>
<sequence>MSEAVRRRRPAAGGPVSGGGRPGAGRVDAAGLTVGIVAATWHRDLTDRLARRAEQAAGDCGASFVTVRVAGSLEIPVVAQALARRHDAVVALGVVVRGETAHFQYVCDSVTSGLTRVSLDESTPVGNGVLTCETLEQAVDRSGLPGGHEDKGYEATVAALSTALALRDLKE</sequence>
<evidence type="ECO:0000256" key="2">
    <source>
        <dbReference type="ARBA" id="ARBA00007424"/>
    </source>
</evidence>
<dbReference type="InterPro" id="IPR034964">
    <property type="entry name" value="LS"/>
</dbReference>